<dbReference type="EMBL" id="JANBPG010000048">
    <property type="protein sequence ID" value="KAJ1901027.1"/>
    <property type="molecule type" value="Genomic_DNA"/>
</dbReference>
<proteinExistence type="predicted"/>
<accession>A0ACC1IUC5</accession>
<sequence length="388" mass="43479">MSYFNRHLVLLIFNILNIVAFIAIISVAVVNIVDHTSATNLIIYHGYTGLLSLSLIISEFRVPRLLNSQARFLFTYTGRGLILTYFGCIVYTNRIYNVVACIYTVSLGVIYLVIAWLPFVPLQHGIVYNWSKWCQEGARQFYDKQQAVGNDNSRDPVGDGERQLQQPGSLLAHELNPKYAAAAGPCNSSQSLWTESLVESTPEQPRDSPLAADRNESFVYGLTMDAKKLQTTGDAYLDSIVNSSRFARDIMDHSESIVVRDCSTPSRPYSRGLSAEGEMPLSGMMVYGERPHSGLMMHDRPHSGLMMHDRPHSGLMMHDRPHSGLIMHGRPHSGLMAQGDMPLCISSPIPYHVYAPESRESLHENMRRISTALDSDLHLPMTPVQYHI</sequence>
<reference evidence="1" key="1">
    <citation type="submission" date="2022-07" db="EMBL/GenBank/DDBJ databases">
        <title>Phylogenomic reconstructions and comparative analyses of Kickxellomycotina fungi.</title>
        <authorList>
            <person name="Reynolds N.K."/>
            <person name="Stajich J.E."/>
            <person name="Barry K."/>
            <person name="Grigoriev I.V."/>
            <person name="Crous P."/>
            <person name="Smith M.E."/>
        </authorList>
    </citation>
    <scope>NUCLEOTIDE SEQUENCE</scope>
    <source>
        <strain evidence="1">Benny 63K</strain>
    </source>
</reference>
<comment type="caution">
    <text evidence="1">The sequence shown here is derived from an EMBL/GenBank/DDBJ whole genome shotgun (WGS) entry which is preliminary data.</text>
</comment>
<evidence type="ECO:0000313" key="2">
    <source>
        <dbReference type="Proteomes" id="UP001150581"/>
    </source>
</evidence>
<dbReference type="Proteomes" id="UP001150581">
    <property type="component" value="Unassembled WGS sequence"/>
</dbReference>
<evidence type="ECO:0000313" key="1">
    <source>
        <dbReference type="EMBL" id="KAJ1901027.1"/>
    </source>
</evidence>
<name>A0ACC1IUC5_9FUNG</name>
<organism evidence="1 2">
    <name type="scientific">Kickxella alabastrina</name>
    <dbReference type="NCBI Taxonomy" id="61397"/>
    <lineage>
        <taxon>Eukaryota</taxon>
        <taxon>Fungi</taxon>
        <taxon>Fungi incertae sedis</taxon>
        <taxon>Zoopagomycota</taxon>
        <taxon>Kickxellomycotina</taxon>
        <taxon>Kickxellomycetes</taxon>
        <taxon>Kickxellales</taxon>
        <taxon>Kickxellaceae</taxon>
        <taxon>Kickxella</taxon>
    </lineage>
</organism>
<gene>
    <name evidence="1" type="ORF">LPJ66_001072</name>
</gene>
<keyword evidence="2" id="KW-1185">Reference proteome</keyword>
<protein>
    <submittedName>
        <fullName evidence="1">Uncharacterized protein</fullName>
    </submittedName>
</protein>